<dbReference type="Proteomes" id="UP000016929">
    <property type="component" value="Unassembled WGS sequence"/>
</dbReference>
<feature type="non-terminal residue" evidence="1">
    <location>
        <position position="1"/>
    </location>
</feature>
<name>N1RY85_FUSC4</name>
<dbReference type="AlphaFoldDB" id="N1RY85"/>
<gene>
    <name evidence="1" type="ORF">FOC4_g10000138</name>
</gene>
<dbReference type="HOGENOM" id="CLU_2190160_0_0_1"/>
<protein>
    <submittedName>
        <fullName evidence="1">Uncharacterized protein</fullName>
    </submittedName>
</protein>
<reference evidence="2" key="1">
    <citation type="submission" date="2012-09" db="EMBL/GenBank/DDBJ databases">
        <title>Genome sequencing and comparative transcriptomics of race 1 and race 4 of banana pathogen: Fusarium oxysporum f. sp. cubense.</title>
        <authorList>
            <person name="Fang X."/>
            <person name="Huang J."/>
        </authorList>
    </citation>
    <scope>NUCLEOTIDE SEQUENCE [LARGE SCALE GENOMIC DNA]</scope>
    <source>
        <strain evidence="2">race 4</strain>
    </source>
</reference>
<evidence type="ECO:0000313" key="1">
    <source>
        <dbReference type="EMBL" id="EMT70371.1"/>
    </source>
</evidence>
<dbReference type="EMBL" id="KB726315">
    <property type="protein sequence ID" value="EMT70371.1"/>
    <property type="molecule type" value="Genomic_DNA"/>
</dbReference>
<sequence>RAELLEMDEICQIGEPHFVNKFLCRLSLDYKVFLTVFNQNYNILPIRDLNNYNIILKEAIIFKTAIFAASQEEDKQRGATTRIIHRAMVAQGTPCYRYCRRKGHNKSTC</sequence>
<accession>N1RY85</accession>
<dbReference type="OrthoDB" id="5022336at2759"/>
<organism evidence="1 2">
    <name type="scientific">Fusarium oxysporum f. sp. cubense (strain race 4)</name>
    <name type="common">Panama disease fungus</name>
    <dbReference type="NCBI Taxonomy" id="2502994"/>
    <lineage>
        <taxon>Eukaryota</taxon>
        <taxon>Fungi</taxon>
        <taxon>Dikarya</taxon>
        <taxon>Ascomycota</taxon>
        <taxon>Pezizomycotina</taxon>
        <taxon>Sordariomycetes</taxon>
        <taxon>Hypocreomycetidae</taxon>
        <taxon>Hypocreales</taxon>
        <taxon>Nectriaceae</taxon>
        <taxon>Fusarium</taxon>
        <taxon>Fusarium oxysporum species complex</taxon>
    </lineage>
</organism>
<proteinExistence type="predicted"/>
<keyword evidence="2" id="KW-1185">Reference proteome</keyword>
<reference evidence="2" key="2">
    <citation type="journal article" date="2014" name="PLoS ONE">
        <title>Genome and Transcriptome Analysis of the Fungal Pathogen Fusarium oxysporum f. sp. cubense Causing Banana Vascular Wilt Disease.</title>
        <authorList>
            <person name="Guo L."/>
            <person name="Han L."/>
            <person name="Yang L."/>
            <person name="Zeng H."/>
            <person name="Fan D."/>
            <person name="Zhu Y."/>
            <person name="Feng Y."/>
            <person name="Wang G."/>
            <person name="Peng C."/>
            <person name="Jiang X."/>
            <person name="Zhou D."/>
            <person name="Ni P."/>
            <person name="Liang C."/>
            <person name="Liu L."/>
            <person name="Wang J."/>
            <person name="Mao C."/>
            <person name="Fang X."/>
            <person name="Peng M."/>
            <person name="Huang J."/>
        </authorList>
    </citation>
    <scope>NUCLEOTIDE SEQUENCE [LARGE SCALE GENOMIC DNA]</scope>
    <source>
        <strain evidence="2">race 4</strain>
    </source>
</reference>
<evidence type="ECO:0000313" key="2">
    <source>
        <dbReference type="Proteomes" id="UP000016929"/>
    </source>
</evidence>